<comment type="caution">
    <text evidence="1">The sequence shown here is derived from an EMBL/GenBank/DDBJ whole genome shotgun (WGS) entry which is preliminary data.</text>
</comment>
<sequence length="74" mass="8309">MSLALTLKYYIKYELDNPKNPPKQGLLNLGSQFVYVALLGCDGYQRLAAQPILDDDEYQENSDGIVVDEQEIGN</sequence>
<accession>A0A2I1GNR9</accession>
<evidence type="ECO:0000313" key="1">
    <source>
        <dbReference type="EMBL" id="PKY48279.1"/>
    </source>
</evidence>
<evidence type="ECO:0000313" key="2">
    <source>
        <dbReference type="Proteomes" id="UP000234323"/>
    </source>
</evidence>
<feature type="non-terminal residue" evidence="1">
    <location>
        <position position="74"/>
    </location>
</feature>
<reference evidence="1 2" key="1">
    <citation type="submission" date="2015-10" db="EMBL/GenBank/DDBJ databases">
        <title>Genome analyses suggest a sexual origin of heterokaryosis in a supposedly ancient asexual fungus.</title>
        <authorList>
            <person name="Ropars J."/>
            <person name="Sedzielewska K."/>
            <person name="Noel J."/>
            <person name="Charron P."/>
            <person name="Farinelli L."/>
            <person name="Marton T."/>
            <person name="Kruger M."/>
            <person name="Pelin A."/>
            <person name="Brachmann A."/>
            <person name="Corradi N."/>
        </authorList>
    </citation>
    <scope>NUCLEOTIDE SEQUENCE [LARGE SCALE GENOMIC DNA]</scope>
    <source>
        <strain evidence="1 2">A4</strain>
    </source>
</reference>
<organism evidence="1 2">
    <name type="scientific">Rhizophagus irregularis</name>
    <dbReference type="NCBI Taxonomy" id="588596"/>
    <lineage>
        <taxon>Eukaryota</taxon>
        <taxon>Fungi</taxon>
        <taxon>Fungi incertae sedis</taxon>
        <taxon>Mucoromycota</taxon>
        <taxon>Glomeromycotina</taxon>
        <taxon>Glomeromycetes</taxon>
        <taxon>Glomerales</taxon>
        <taxon>Glomeraceae</taxon>
        <taxon>Rhizophagus</taxon>
    </lineage>
</organism>
<dbReference type="EMBL" id="LLXI01000624">
    <property type="protein sequence ID" value="PKY48279.1"/>
    <property type="molecule type" value="Genomic_DNA"/>
</dbReference>
<dbReference type="AlphaFoldDB" id="A0A2I1GNR9"/>
<proteinExistence type="predicted"/>
<name>A0A2I1GNR9_9GLOM</name>
<keyword evidence="2" id="KW-1185">Reference proteome</keyword>
<gene>
    <name evidence="1" type="ORF">RhiirA4_404256</name>
</gene>
<protein>
    <submittedName>
        <fullName evidence="1">Uncharacterized protein</fullName>
    </submittedName>
</protein>
<dbReference type="Proteomes" id="UP000234323">
    <property type="component" value="Unassembled WGS sequence"/>
</dbReference>